<dbReference type="InterPro" id="IPR000835">
    <property type="entry name" value="HTH_MarR-typ"/>
</dbReference>
<accession>A0A0M0L7H9</accession>
<comment type="caution">
    <text evidence="5">The sequence shown here is derived from an EMBL/GenBank/DDBJ whole genome shotgun (WGS) entry which is preliminary data.</text>
</comment>
<keyword evidence="1" id="KW-0805">Transcription regulation</keyword>
<gene>
    <name evidence="5" type="ORF">AMD01_08345</name>
</gene>
<name>A0A0M0L7H9_9BACI</name>
<dbReference type="AlphaFoldDB" id="A0A0M0L7H9"/>
<dbReference type="SUPFAM" id="SSF46785">
    <property type="entry name" value="Winged helix' DNA-binding domain"/>
    <property type="match status" value="1"/>
</dbReference>
<dbReference type="PATRIC" id="fig|284581.3.peg.3723"/>
<evidence type="ECO:0000313" key="6">
    <source>
        <dbReference type="Proteomes" id="UP000037558"/>
    </source>
</evidence>
<proteinExistence type="predicted"/>
<dbReference type="PANTHER" id="PTHR42756">
    <property type="entry name" value="TRANSCRIPTIONAL REGULATOR, MARR"/>
    <property type="match status" value="1"/>
</dbReference>
<dbReference type="STRING" id="284581.AMD01_08345"/>
<dbReference type="InterPro" id="IPR036388">
    <property type="entry name" value="WH-like_DNA-bd_sf"/>
</dbReference>
<protein>
    <recommendedName>
        <fullName evidence="4">HTH marR-type domain-containing protein</fullName>
    </recommendedName>
</protein>
<dbReference type="Pfam" id="PF01047">
    <property type="entry name" value="MarR"/>
    <property type="match status" value="1"/>
</dbReference>
<evidence type="ECO:0000259" key="4">
    <source>
        <dbReference type="PROSITE" id="PS50995"/>
    </source>
</evidence>
<dbReference type="GO" id="GO:0003677">
    <property type="term" value="F:DNA binding"/>
    <property type="evidence" value="ECO:0007669"/>
    <property type="project" value="UniProtKB-KW"/>
</dbReference>
<dbReference type="Proteomes" id="UP000037558">
    <property type="component" value="Unassembled WGS sequence"/>
</dbReference>
<dbReference type="GO" id="GO:0003700">
    <property type="term" value="F:DNA-binding transcription factor activity"/>
    <property type="evidence" value="ECO:0007669"/>
    <property type="project" value="InterPro"/>
</dbReference>
<evidence type="ECO:0000256" key="2">
    <source>
        <dbReference type="ARBA" id="ARBA00023125"/>
    </source>
</evidence>
<sequence>MSLIAINKKLRPIVDKNLQPYKITGPQFHVMHMIAKEGLTRVTQLADLMNVKPSAITVLMDRLIDRDLVERVHSERDRRVVMVSLSEQGKALLEEMTESHRKLMNHYFTQFSIEELNTFYRLFEKLDDVISNTEID</sequence>
<dbReference type="InterPro" id="IPR036390">
    <property type="entry name" value="WH_DNA-bd_sf"/>
</dbReference>
<dbReference type="PANTHER" id="PTHR42756:SF1">
    <property type="entry name" value="TRANSCRIPTIONAL REPRESSOR OF EMRAB OPERON"/>
    <property type="match status" value="1"/>
</dbReference>
<dbReference type="PRINTS" id="PR00598">
    <property type="entry name" value="HTHMARR"/>
</dbReference>
<dbReference type="PROSITE" id="PS50995">
    <property type="entry name" value="HTH_MARR_2"/>
    <property type="match status" value="1"/>
</dbReference>
<organism evidence="5 6">
    <name type="scientific">Priestia koreensis</name>
    <dbReference type="NCBI Taxonomy" id="284581"/>
    <lineage>
        <taxon>Bacteria</taxon>
        <taxon>Bacillati</taxon>
        <taxon>Bacillota</taxon>
        <taxon>Bacilli</taxon>
        <taxon>Bacillales</taxon>
        <taxon>Bacillaceae</taxon>
        <taxon>Priestia</taxon>
    </lineage>
</organism>
<keyword evidence="3" id="KW-0804">Transcription</keyword>
<reference evidence="6" key="1">
    <citation type="submission" date="2015-08" db="EMBL/GenBank/DDBJ databases">
        <title>Fjat-14210 dsm16467.</title>
        <authorList>
            <person name="Liu B."/>
            <person name="Wang J."/>
            <person name="Zhu Y."/>
            <person name="Liu G."/>
            <person name="Chen Q."/>
            <person name="Chen Z."/>
            <person name="Lan J."/>
            <person name="Che J."/>
            <person name="Ge C."/>
            <person name="Shi H."/>
            <person name="Pan Z."/>
            <person name="Liu X."/>
        </authorList>
    </citation>
    <scope>NUCLEOTIDE SEQUENCE [LARGE SCALE GENOMIC DNA]</scope>
    <source>
        <strain evidence="6">DSM 16467</strain>
    </source>
</reference>
<evidence type="ECO:0000313" key="5">
    <source>
        <dbReference type="EMBL" id="KOO47041.1"/>
    </source>
</evidence>
<keyword evidence="2" id="KW-0238">DNA-binding</keyword>
<evidence type="ECO:0000256" key="1">
    <source>
        <dbReference type="ARBA" id="ARBA00023015"/>
    </source>
</evidence>
<dbReference type="EMBL" id="LILC01000011">
    <property type="protein sequence ID" value="KOO47041.1"/>
    <property type="molecule type" value="Genomic_DNA"/>
</dbReference>
<keyword evidence="6" id="KW-1185">Reference proteome</keyword>
<dbReference type="Gene3D" id="1.10.10.10">
    <property type="entry name" value="Winged helix-like DNA-binding domain superfamily/Winged helix DNA-binding domain"/>
    <property type="match status" value="1"/>
</dbReference>
<feature type="domain" description="HTH marR-type" evidence="4">
    <location>
        <begin position="1"/>
        <end position="128"/>
    </location>
</feature>
<evidence type="ECO:0000256" key="3">
    <source>
        <dbReference type="ARBA" id="ARBA00023163"/>
    </source>
</evidence>
<dbReference type="SMART" id="SM00347">
    <property type="entry name" value="HTH_MARR"/>
    <property type="match status" value="1"/>
</dbReference>